<name>A0A9N9LXI3_9HELO</name>
<sequence>MPSSQAPQLPLTLRLSTSFPSHLNQAPSNSNTALQNRLCDPMIVFHTCGHISEFSCTVGRSFQAEEEPHRCTFNVPPVEDLEGICGLCIERGDCSSPVASCSSSSSTFNVGNEEDKEAYEEDQGIGDMYIYNAEALTRKPSERLCLRLRGLRLKIRGWIYRVARVEVGEFELQPHGIGEKYR</sequence>
<gene>
    <name evidence="1" type="ORF">HYALB_00013449</name>
</gene>
<organism evidence="1 2">
    <name type="scientific">Hymenoscyphus albidus</name>
    <dbReference type="NCBI Taxonomy" id="595503"/>
    <lineage>
        <taxon>Eukaryota</taxon>
        <taxon>Fungi</taxon>
        <taxon>Dikarya</taxon>
        <taxon>Ascomycota</taxon>
        <taxon>Pezizomycotina</taxon>
        <taxon>Leotiomycetes</taxon>
        <taxon>Helotiales</taxon>
        <taxon>Helotiaceae</taxon>
        <taxon>Hymenoscyphus</taxon>
    </lineage>
</organism>
<accession>A0A9N9LXI3</accession>
<dbReference type="AlphaFoldDB" id="A0A9N9LXI3"/>
<proteinExistence type="predicted"/>
<dbReference type="EMBL" id="CAJVRM010000304">
    <property type="protein sequence ID" value="CAG8979281.1"/>
    <property type="molecule type" value="Genomic_DNA"/>
</dbReference>
<reference evidence="1" key="1">
    <citation type="submission" date="2021-07" db="EMBL/GenBank/DDBJ databases">
        <authorList>
            <person name="Durling M."/>
        </authorList>
    </citation>
    <scope>NUCLEOTIDE SEQUENCE</scope>
</reference>
<evidence type="ECO:0000313" key="2">
    <source>
        <dbReference type="Proteomes" id="UP000701801"/>
    </source>
</evidence>
<dbReference type="Proteomes" id="UP000701801">
    <property type="component" value="Unassembled WGS sequence"/>
</dbReference>
<protein>
    <submittedName>
        <fullName evidence="1">Uncharacterized protein</fullName>
    </submittedName>
</protein>
<evidence type="ECO:0000313" key="1">
    <source>
        <dbReference type="EMBL" id="CAG8979281.1"/>
    </source>
</evidence>
<comment type="caution">
    <text evidence="1">The sequence shown here is derived from an EMBL/GenBank/DDBJ whole genome shotgun (WGS) entry which is preliminary data.</text>
</comment>
<keyword evidence="2" id="KW-1185">Reference proteome</keyword>